<keyword evidence="4" id="KW-0238">DNA-binding</keyword>
<protein>
    <submittedName>
        <fullName evidence="3 4">MarR family transcriptional regulator</fullName>
    </submittedName>
</protein>
<dbReference type="PANTHER" id="PTHR33164">
    <property type="entry name" value="TRANSCRIPTIONAL REGULATOR, MARR FAMILY"/>
    <property type="match status" value="1"/>
</dbReference>
<dbReference type="EMBL" id="JAVDYD010000001">
    <property type="protein sequence ID" value="MDR7336509.1"/>
    <property type="molecule type" value="Genomic_DNA"/>
</dbReference>
<dbReference type="InterPro" id="IPR039422">
    <property type="entry name" value="MarR/SlyA-like"/>
</dbReference>
<dbReference type="SMART" id="SM00347">
    <property type="entry name" value="HTH_MARR"/>
    <property type="match status" value="1"/>
</dbReference>
<dbReference type="PROSITE" id="PS50995">
    <property type="entry name" value="HTH_MARR_2"/>
    <property type="match status" value="1"/>
</dbReference>
<dbReference type="GO" id="GO:0006950">
    <property type="term" value="P:response to stress"/>
    <property type="evidence" value="ECO:0007669"/>
    <property type="project" value="TreeGrafter"/>
</dbReference>
<comment type="caution">
    <text evidence="3">The sequence shown here is derived from an EMBL/GenBank/DDBJ whole genome shotgun (WGS) entry which is preliminary data.</text>
</comment>
<evidence type="ECO:0000313" key="6">
    <source>
        <dbReference type="Proteomes" id="UP001183604"/>
    </source>
</evidence>
<feature type="compositionally biased region" description="Basic and acidic residues" evidence="1">
    <location>
        <begin position="85"/>
        <end position="95"/>
    </location>
</feature>
<dbReference type="InterPro" id="IPR000835">
    <property type="entry name" value="HTH_MarR-typ"/>
</dbReference>
<dbReference type="PANTHER" id="PTHR33164:SF99">
    <property type="entry name" value="MARR FAMILY REGULATORY PROTEIN"/>
    <property type="match status" value="1"/>
</dbReference>
<name>A0A9X3SZW4_9ACTN</name>
<dbReference type="RefSeq" id="WP_270124335.1">
    <property type="nucleotide sequence ID" value="NZ_BAAAOM010000002.1"/>
</dbReference>
<dbReference type="GO" id="GO:0003677">
    <property type="term" value="F:DNA binding"/>
    <property type="evidence" value="ECO:0007669"/>
    <property type="project" value="UniProtKB-KW"/>
</dbReference>
<evidence type="ECO:0000313" key="3">
    <source>
        <dbReference type="EMBL" id="MDA1387841.1"/>
    </source>
</evidence>
<dbReference type="AlphaFoldDB" id="A0A9X3SZW4"/>
<keyword evidence="6" id="KW-1185">Reference proteome</keyword>
<evidence type="ECO:0000256" key="1">
    <source>
        <dbReference type="SAM" id="MobiDB-lite"/>
    </source>
</evidence>
<feature type="region of interest" description="Disordered" evidence="1">
    <location>
        <begin position="85"/>
        <end position="104"/>
    </location>
</feature>
<reference evidence="3" key="1">
    <citation type="submission" date="2022-12" db="EMBL/GenBank/DDBJ databases">
        <title>Gycomyces niveus sp.nov., a novel actinomycete isolated from soil in Shouguang.</title>
        <authorList>
            <person name="Yang X."/>
        </authorList>
    </citation>
    <scope>NUCLEOTIDE SEQUENCE</scope>
    <source>
        <strain evidence="3">DSM 44724</strain>
    </source>
</reference>
<organism evidence="3 5">
    <name type="scientific">Glycomyces lechevalierae</name>
    <dbReference type="NCBI Taxonomy" id="256034"/>
    <lineage>
        <taxon>Bacteria</taxon>
        <taxon>Bacillati</taxon>
        <taxon>Actinomycetota</taxon>
        <taxon>Actinomycetes</taxon>
        <taxon>Glycomycetales</taxon>
        <taxon>Glycomycetaceae</taxon>
        <taxon>Glycomyces</taxon>
    </lineage>
</organism>
<dbReference type="EMBL" id="JAPZVQ010000020">
    <property type="protein sequence ID" value="MDA1387841.1"/>
    <property type="molecule type" value="Genomic_DNA"/>
</dbReference>
<evidence type="ECO:0000313" key="5">
    <source>
        <dbReference type="Proteomes" id="UP001145799"/>
    </source>
</evidence>
<reference evidence="4 6" key="2">
    <citation type="submission" date="2023-07" db="EMBL/GenBank/DDBJ databases">
        <title>Sequencing the genomes of 1000 actinobacteria strains.</title>
        <authorList>
            <person name="Klenk H.-P."/>
        </authorList>
    </citation>
    <scope>NUCLEOTIDE SEQUENCE [LARGE SCALE GENOMIC DNA]</scope>
    <source>
        <strain evidence="4 6">DSM 44724</strain>
    </source>
</reference>
<evidence type="ECO:0000313" key="4">
    <source>
        <dbReference type="EMBL" id="MDR7336509.1"/>
    </source>
</evidence>
<evidence type="ECO:0000259" key="2">
    <source>
        <dbReference type="PROSITE" id="PS50995"/>
    </source>
</evidence>
<dbReference type="Pfam" id="PF12802">
    <property type="entry name" value="MarR_2"/>
    <property type="match status" value="1"/>
</dbReference>
<accession>A0A9X3SZW4</accession>
<dbReference type="Proteomes" id="UP001145799">
    <property type="component" value="Unassembled WGS sequence"/>
</dbReference>
<dbReference type="InterPro" id="IPR036388">
    <property type="entry name" value="WH-like_DNA-bd_sf"/>
</dbReference>
<dbReference type="Proteomes" id="UP001183604">
    <property type="component" value="Unassembled WGS sequence"/>
</dbReference>
<proteinExistence type="predicted"/>
<sequence length="161" mass="17931">MAERKGGSALSREEYDSWRVFIETTEELRGALAGRFQADSGISAGDYQVLLALSEAEGRRMRSSELAEGIGWERSRLSHHLGRMEQRGLIRRETAPTDSRGSEAVLTDDGRDALRHASVPHFHAIRELFLDALTPAQLAAARDLAETLRDHLAAKRKPRRG</sequence>
<dbReference type="InterPro" id="IPR036390">
    <property type="entry name" value="WH_DNA-bd_sf"/>
</dbReference>
<feature type="domain" description="HTH marR-type" evidence="2">
    <location>
        <begin position="14"/>
        <end position="150"/>
    </location>
</feature>
<dbReference type="PRINTS" id="PR00598">
    <property type="entry name" value="HTHMARR"/>
</dbReference>
<gene>
    <name evidence="4" type="ORF">J2S69_000228</name>
    <name evidence="3" type="ORF">O2L01_22805</name>
</gene>
<dbReference type="SUPFAM" id="SSF46785">
    <property type="entry name" value="Winged helix' DNA-binding domain"/>
    <property type="match status" value="1"/>
</dbReference>
<dbReference type="Gene3D" id="1.10.10.10">
    <property type="entry name" value="Winged helix-like DNA-binding domain superfamily/Winged helix DNA-binding domain"/>
    <property type="match status" value="1"/>
</dbReference>
<dbReference type="GO" id="GO:0003700">
    <property type="term" value="F:DNA-binding transcription factor activity"/>
    <property type="evidence" value="ECO:0007669"/>
    <property type="project" value="InterPro"/>
</dbReference>